<evidence type="ECO:0000256" key="2">
    <source>
        <dbReference type="ARBA" id="ARBA00004173"/>
    </source>
</evidence>
<dbReference type="PANTHER" id="PTHR31761">
    <property type="entry name" value="GROWTH ARREST AND DNA DAMAGE-INDUCIBLE PROTEINS-INTERACTING PROTEIN 1 GADD45GIP1"/>
    <property type="match status" value="1"/>
</dbReference>
<sequence length="265" mass="31523">MATALYLLARREHSLLNISKYCVLKSKVIRKASSVDSTETNLESNQSENKPRVEDEITHIRNVSNLPQKLRAKLLHVNEMPDLNDDKIRNNTRILRKIYAKYGQSSGIDPRILWPLRSELKVIKEDERDWDPTFQDLVNQMNQKKIAEQKERKEREERVAKNMALMPKWIAEYHKREEAKKQVQNEQEKKKQKLLDEARDYYGYSITPHDPKFKQMLEEKALEEKKAKKAMKKQYKTERAQAFLQKQLEQKAKEEEEEEEVEGKK</sequence>
<accession>A0ABD3W885</accession>
<dbReference type="Proteomes" id="UP001634394">
    <property type="component" value="Unassembled WGS sequence"/>
</dbReference>
<keyword evidence="9" id="KW-0131">Cell cycle</keyword>
<comment type="similarity">
    <text evidence="3">Belongs to the mitochondrion-specific ribosomal protein mL64 family.</text>
</comment>
<keyword evidence="8" id="KW-0687">Ribonucleoprotein</keyword>
<dbReference type="InterPro" id="IPR043035">
    <property type="entry name" value="Ribosomal_mL64_sf"/>
</dbReference>
<proteinExistence type="inferred from homology"/>
<keyword evidence="4" id="KW-0689">Ribosomal protein</keyword>
<dbReference type="GO" id="GO:1990904">
    <property type="term" value="C:ribonucleoprotein complex"/>
    <property type="evidence" value="ECO:0007669"/>
    <property type="project" value="UniProtKB-KW"/>
</dbReference>
<dbReference type="AlphaFoldDB" id="A0ABD3W885"/>
<evidence type="ECO:0000256" key="5">
    <source>
        <dbReference type="ARBA" id="ARBA00023054"/>
    </source>
</evidence>
<dbReference type="EMBL" id="JBJQND010000008">
    <property type="protein sequence ID" value="KAL3869745.1"/>
    <property type="molecule type" value="Genomic_DNA"/>
</dbReference>
<comment type="subcellular location">
    <subcellularLocation>
        <location evidence="2">Mitochondrion</location>
    </subcellularLocation>
    <subcellularLocation>
        <location evidence="1">Nucleus</location>
    </subcellularLocation>
</comment>
<evidence type="ECO:0000256" key="12">
    <source>
        <dbReference type="ARBA" id="ARBA00035485"/>
    </source>
</evidence>
<evidence type="ECO:0000256" key="10">
    <source>
        <dbReference type="ARBA" id="ARBA00030700"/>
    </source>
</evidence>
<name>A0ABD3W885_SINWO</name>
<dbReference type="GO" id="GO:0005634">
    <property type="term" value="C:nucleus"/>
    <property type="evidence" value="ECO:0007669"/>
    <property type="project" value="UniProtKB-SubCell"/>
</dbReference>
<evidence type="ECO:0000313" key="16">
    <source>
        <dbReference type="Proteomes" id="UP001634394"/>
    </source>
</evidence>
<dbReference type="InterPro" id="IPR018472">
    <property type="entry name" value="Ribosomal_mL64"/>
</dbReference>
<evidence type="ECO:0000256" key="8">
    <source>
        <dbReference type="ARBA" id="ARBA00023274"/>
    </source>
</evidence>
<protein>
    <recommendedName>
        <fullName evidence="11">Large ribosomal subunit protein mL64</fullName>
    </recommendedName>
    <alternativeName>
        <fullName evidence="10">39S ribosomal protein L59, mitochondrial</fullName>
    </alternativeName>
    <alternativeName>
        <fullName evidence="12">Growth arrest and DNA damage-inducible proteins-interacting protein 1</fullName>
    </alternativeName>
</protein>
<evidence type="ECO:0000256" key="3">
    <source>
        <dbReference type="ARBA" id="ARBA00005421"/>
    </source>
</evidence>
<evidence type="ECO:0000256" key="14">
    <source>
        <dbReference type="SAM" id="Coils"/>
    </source>
</evidence>
<keyword evidence="5 14" id="KW-0175">Coiled coil</keyword>
<evidence type="ECO:0000313" key="15">
    <source>
        <dbReference type="EMBL" id="KAL3869745.1"/>
    </source>
</evidence>
<keyword evidence="7" id="KW-0539">Nucleus</keyword>
<evidence type="ECO:0000256" key="9">
    <source>
        <dbReference type="ARBA" id="ARBA00023306"/>
    </source>
</evidence>
<keyword evidence="16" id="KW-1185">Reference proteome</keyword>
<evidence type="ECO:0000256" key="11">
    <source>
        <dbReference type="ARBA" id="ARBA00035184"/>
    </source>
</evidence>
<organism evidence="15 16">
    <name type="scientific">Sinanodonta woodiana</name>
    <name type="common">Chinese pond mussel</name>
    <name type="synonym">Anodonta woodiana</name>
    <dbReference type="NCBI Taxonomy" id="1069815"/>
    <lineage>
        <taxon>Eukaryota</taxon>
        <taxon>Metazoa</taxon>
        <taxon>Spiralia</taxon>
        <taxon>Lophotrochozoa</taxon>
        <taxon>Mollusca</taxon>
        <taxon>Bivalvia</taxon>
        <taxon>Autobranchia</taxon>
        <taxon>Heteroconchia</taxon>
        <taxon>Palaeoheterodonta</taxon>
        <taxon>Unionida</taxon>
        <taxon>Unionoidea</taxon>
        <taxon>Unionidae</taxon>
        <taxon>Unioninae</taxon>
        <taxon>Sinanodonta</taxon>
    </lineage>
</organism>
<gene>
    <name evidence="15" type="ORF">ACJMK2_042386</name>
</gene>
<evidence type="ECO:0000256" key="7">
    <source>
        <dbReference type="ARBA" id="ARBA00023242"/>
    </source>
</evidence>
<comment type="function">
    <text evidence="13">Acts as a negative regulator of G1 to S cell cycle phase progression by inhibiting cyclin-dependent kinases. Inhibitory effects are additive with GADD45 proteins but also occur in the absence of GADD45 proteins. Acts as a repressor of the orphan nuclear receptor NR4A1 by inhibiting AB domain-mediated transcriptional activity. May be involved in the hormone-mediated regulation of NR4A1 transcriptional activity. May play a role in mitochondrial protein synthesis.</text>
</comment>
<dbReference type="PANTHER" id="PTHR31761:SF1">
    <property type="entry name" value="LARGE RIBOSOMAL SUBUNIT PROTEIN ML64"/>
    <property type="match status" value="1"/>
</dbReference>
<dbReference type="Pfam" id="PF10147">
    <property type="entry name" value="CR6_interact"/>
    <property type="match status" value="1"/>
</dbReference>
<evidence type="ECO:0000256" key="1">
    <source>
        <dbReference type="ARBA" id="ARBA00004123"/>
    </source>
</evidence>
<evidence type="ECO:0000256" key="4">
    <source>
        <dbReference type="ARBA" id="ARBA00022980"/>
    </source>
</evidence>
<keyword evidence="6" id="KW-0496">Mitochondrion</keyword>
<reference evidence="15 16" key="1">
    <citation type="submission" date="2024-11" db="EMBL/GenBank/DDBJ databases">
        <title>Chromosome-level genome assembly of the freshwater bivalve Anodonta woodiana.</title>
        <authorList>
            <person name="Chen X."/>
        </authorList>
    </citation>
    <scope>NUCLEOTIDE SEQUENCE [LARGE SCALE GENOMIC DNA]</scope>
    <source>
        <strain evidence="15">MN2024</strain>
        <tissue evidence="15">Gills</tissue>
    </source>
</reference>
<comment type="caution">
    <text evidence="15">The sequence shown here is derived from an EMBL/GenBank/DDBJ whole genome shotgun (WGS) entry which is preliminary data.</text>
</comment>
<feature type="coiled-coil region" evidence="14">
    <location>
        <begin position="137"/>
        <end position="265"/>
    </location>
</feature>
<evidence type="ECO:0000256" key="6">
    <source>
        <dbReference type="ARBA" id="ARBA00023128"/>
    </source>
</evidence>
<dbReference type="GO" id="GO:0005739">
    <property type="term" value="C:mitochondrion"/>
    <property type="evidence" value="ECO:0007669"/>
    <property type="project" value="UniProtKB-SubCell"/>
</dbReference>
<dbReference type="GO" id="GO:0005840">
    <property type="term" value="C:ribosome"/>
    <property type="evidence" value="ECO:0007669"/>
    <property type="project" value="UniProtKB-KW"/>
</dbReference>
<dbReference type="Gene3D" id="6.10.280.120">
    <property type="entry name" value="Growth arrest and DNA-damage-inducible proteins-interacting protein 1"/>
    <property type="match status" value="1"/>
</dbReference>
<evidence type="ECO:0000256" key="13">
    <source>
        <dbReference type="ARBA" id="ARBA00060144"/>
    </source>
</evidence>